<dbReference type="Pfam" id="PF00999">
    <property type="entry name" value="Na_H_Exchanger"/>
    <property type="match status" value="1"/>
</dbReference>
<sequence length="575" mass="63052">MQGYLAGVSEGTRVLLILSVILFAGFIMTRLTNTLNLPKVSGYIMAGILIGPCGLNLIPVEIIGHMGFVSDLALAFIAFGVGKFFKKEVLLKTGSRIIIITLFEALLAGVLVTLFCVGVFKMEWNFALILGAIATATAPASTMMTINQYKAKGEFVNTLLQIVALDDVVCLLAFSIVAGIAGRTGNEELTMSTVLMPVVYNILALGLGFFCGYFLSRLLIPARSKDNRLILAIAMLLGISGICASLDISPLLSCMIFGASYINLTSDKKLYRQINNFTPPVMSIFFIMSGMNLDLSALTTVGTVGLAYFIVRIIGKYLGTYISCLITGTSREIRNYMGLALIPQAGVAIGLAFLGQRLLPEEMGKLLLTIILSSSVLYEMVGPVCAKMSLFLSGSITTEKMKEVAKEREEEIHEENLTASENEEHEEDDGSWEECDVNESGEMEEEDRNCNGEGDDDEGRSSKDGIECSSKKSSKRKKEYGEEDNSKADLHKMTDQPSGGSDEKKTGNGKGRKNTESRKKKEMSDEELLQHELLEQIKELEAGVEDQEEDYDIEREIEPEKEKAPRKGKARKKKK</sequence>
<feature type="compositionally biased region" description="Basic and acidic residues" evidence="5">
    <location>
        <begin position="484"/>
        <end position="494"/>
    </location>
</feature>
<dbReference type="Proteomes" id="UP000248057">
    <property type="component" value="Unassembled WGS sequence"/>
</dbReference>
<dbReference type="RefSeq" id="WP_110322816.1">
    <property type="nucleotide sequence ID" value="NZ_QJKD01000004.1"/>
</dbReference>
<feature type="transmembrane region" description="Helical" evidence="6">
    <location>
        <begin position="158"/>
        <end position="178"/>
    </location>
</feature>
<dbReference type="Gene3D" id="1.20.1530.20">
    <property type="match status" value="1"/>
</dbReference>
<keyword evidence="9" id="KW-1185">Reference proteome</keyword>
<keyword evidence="2 6" id="KW-0812">Transmembrane</keyword>
<dbReference type="EMBL" id="QJKD01000004">
    <property type="protein sequence ID" value="PXX54519.1"/>
    <property type="molecule type" value="Genomic_DNA"/>
</dbReference>
<feature type="domain" description="Cation/H+ exchanger transmembrane" evidence="7">
    <location>
        <begin position="22"/>
        <end position="376"/>
    </location>
</feature>
<gene>
    <name evidence="8" type="ORF">DFR60_104346</name>
</gene>
<feature type="transmembrane region" description="Helical" evidence="6">
    <location>
        <begin position="198"/>
        <end position="220"/>
    </location>
</feature>
<feature type="transmembrane region" description="Helical" evidence="6">
    <location>
        <begin position="40"/>
        <end position="60"/>
    </location>
</feature>
<name>A0A2V3Y9F3_9FIRM</name>
<keyword evidence="3 6" id="KW-1133">Transmembrane helix</keyword>
<dbReference type="GO" id="GO:0015297">
    <property type="term" value="F:antiporter activity"/>
    <property type="evidence" value="ECO:0007669"/>
    <property type="project" value="InterPro"/>
</dbReference>
<dbReference type="InterPro" id="IPR006153">
    <property type="entry name" value="Cation/H_exchanger_TM"/>
</dbReference>
<feature type="compositionally biased region" description="Acidic residues" evidence="5">
    <location>
        <begin position="421"/>
        <end position="458"/>
    </location>
</feature>
<dbReference type="GO" id="GO:1902600">
    <property type="term" value="P:proton transmembrane transport"/>
    <property type="evidence" value="ECO:0007669"/>
    <property type="project" value="InterPro"/>
</dbReference>
<feature type="transmembrane region" description="Helical" evidence="6">
    <location>
        <begin position="12"/>
        <end position="28"/>
    </location>
</feature>
<evidence type="ECO:0000256" key="4">
    <source>
        <dbReference type="ARBA" id="ARBA00023136"/>
    </source>
</evidence>
<feature type="compositionally biased region" description="Acidic residues" evidence="5">
    <location>
        <begin position="542"/>
        <end position="553"/>
    </location>
</feature>
<feature type="transmembrane region" description="Helical" evidence="6">
    <location>
        <begin position="126"/>
        <end position="146"/>
    </location>
</feature>
<dbReference type="InterPro" id="IPR038770">
    <property type="entry name" value="Na+/solute_symporter_sf"/>
</dbReference>
<reference evidence="8 9" key="1">
    <citation type="submission" date="2018-05" db="EMBL/GenBank/DDBJ databases">
        <title>Genomic Encyclopedia of Type Strains, Phase IV (KMG-IV): sequencing the most valuable type-strain genomes for metagenomic binning, comparative biology and taxonomic classification.</title>
        <authorList>
            <person name="Goeker M."/>
        </authorList>
    </citation>
    <scope>NUCLEOTIDE SEQUENCE [LARGE SCALE GENOMIC DNA]</scope>
    <source>
        <strain evidence="8 9">DSM 24995</strain>
    </source>
</reference>
<comment type="caution">
    <text evidence="8">The sequence shown here is derived from an EMBL/GenBank/DDBJ whole genome shotgun (WGS) entry which is preliminary data.</text>
</comment>
<dbReference type="PANTHER" id="PTHR43021">
    <property type="entry name" value="NA(+)/H(+) ANTIPORTER-RELATED"/>
    <property type="match status" value="1"/>
</dbReference>
<feature type="transmembrane region" description="Helical" evidence="6">
    <location>
        <begin position="97"/>
        <end position="120"/>
    </location>
</feature>
<feature type="compositionally biased region" description="Basic and acidic residues" evidence="5">
    <location>
        <begin position="554"/>
        <end position="565"/>
    </location>
</feature>
<feature type="compositionally biased region" description="Basic residues" evidence="5">
    <location>
        <begin position="566"/>
        <end position="575"/>
    </location>
</feature>
<evidence type="ECO:0000313" key="9">
    <source>
        <dbReference type="Proteomes" id="UP000248057"/>
    </source>
</evidence>
<feature type="transmembrane region" description="Helical" evidence="6">
    <location>
        <begin position="229"/>
        <end position="262"/>
    </location>
</feature>
<keyword evidence="4 6" id="KW-0472">Membrane</keyword>
<organism evidence="8 9">
    <name type="scientific">Hungatella effluvii</name>
    <dbReference type="NCBI Taxonomy" id="1096246"/>
    <lineage>
        <taxon>Bacteria</taxon>
        <taxon>Bacillati</taxon>
        <taxon>Bacillota</taxon>
        <taxon>Clostridia</taxon>
        <taxon>Lachnospirales</taxon>
        <taxon>Lachnospiraceae</taxon>
        <taxon>Hungatella</taxon>
    </lineage>
</organism>
<dbReference type="GO" id="GO:0016020">
    <property type="term" value="C:membrane"/>
    <property type="evidence" value="ECO:0007669"/>
    <property type="project" value="UniProtKB-SubCell"/>
</dbReference>
<feature type="transmembrane region" description="Helical" evidence="6">
    <location>
        <begin position="66"/>
        <end position="85"/>
    </location>
</feature>
<evidence type="ECO:0000313" key="8">
    <source>
        <dbReference type="EMBL" id="PXX54519.1"/>
    </source>
</evidence>
<evidence type="ECO:0000256" key="2">
    <source>
        <dbReference type="ARBA" id="ARBA00022692"/>
    </source>
</evidence>
<dbReference type="AlphaFoldDB" id="A0A2V3Y9F3"/>
<feature type="transmembrane region" description="Helical" evidence="6">
    <location>
        <begin position="366"/>
        <end position="392"/>
    </location>
</feature>
<feature type="region of interest" description="Disordered" evidence="5">
    <location>
        <begin position="402"/>
        <end position="575"/>
    </location>
</feature>
<feature type="transmembrane region" description="Helical" evidence="6">
    <location>
        <begin position="336"/>
        <end position="354"/>
    </location>
</feature>
<dbReference type="GeneID" id="86061361"/>
<evidence type="ECO:0000256" key="1">
    <source>
        <dbReference type="ARBA" id="ARBA00004141"/>
    </source>
</evidence>
<comment type="subcellular location">
    <subcellularLocation>
        <location evidence="1">Membrane</location>
        <topology evidence="1">Multi-pass membrane protein</topology>
    </subcellularLocation>
</comment>
<feature type="transmembrane region" description="Helical" evidence="6">
    <location>
        <begin position="282"/>
        <end position="315"/>
    </location>
</feature>
<protein>
    <submittedName>
        <fullName evidence="8">Kef-type K+ transport system membrane component KefB</fullName>
    </submittedName>
</protein>
<feature type="compositionally biased region" description="Basic and acidic residues" evidence="5">
    <location>
        <begin position="513"/>
        <end position="541"/>
    </location>
</feature>
<evidence type="ECO:0000256" key="5">
    <source>
        <dbReference type="SAM" id="MobiDB-lite"/>
    </source>
</evidence>
<dbReference type="PANTHER" id="PTHR43021:SF2">
    <property type="entry name" value="CATION_H+ EXCHANGER DOMAIN-CONTAINING PROTEIN"/>
    <property type="match status" value="1"/>
</dbReference>
<evidence type="ECO:0000256" key="3">
    <source>
        <dbReference type="ARBA" id="ARBA00022989"/>
    </source>
</evidence>
<evidence type="ECO:0000259" key="7">
    <source>
        <dbReference type="Pfam" id="PF00999"/>
    </source>
</evidence>
<accession>A0A2V3Y9F3</accession>
<proteinExistence type="predicted"/>
<feature type="compositionally biased region" description="Basic and acidic residues" evidence="5">
    <location>
        <begin position="459"/>
        <end position="470"/>
    </location>
</feature>
<evidence type="ECO:0000256" key="6">
    <source>
        <dbReference type="SAM" id="Phobius"/>
    </source>
</evidence>
<feature type="compositionally biased region" description="Basic and acidic residues" evidence="5">
    <location>
        <begin position="402"/>
        <end position="416"/>
    </location>
</feature>